<evidence type="ECO:0008006" key="3">
    <source>
        <dbReference type="Google" id="ProtNLM"/>
    </source>
</evidence>
<proteinExistence type="predicted"/>
<evidence type="ECO:0000313" key="1">
    <source>
        <dbReference type="EMBL" id="MFC0049518.1"/>
    </source>
</evidence>
<protein>
    <recommendedName>
        <fullName evidence="3">Restriction endonuclease</fullName>
    </recommendedName>
</protein>
<name>A0ABV6BF68_9GAMM</name>
<keyword evidence="2" id="KW-1185">Reference proteome</keyword>
<reference evidence="1 2" key="1">
    <citation type="submission" date="2024-09" db="EMBL/GenBank/DDBJ databases">
        <authorList>
            <person name="Sun Q."/>
            <person name="Mori K."/>
        </authorList>
    </citation>
    <scope>NUCLEOTIDE SEQUENCE [LARGE SCALE GENOMIC DNA]</scope>
    <source>
        <strain evidence="1 2">KCTC 23315</strain>
    </source>
</reference>
<evidence type="ECO:0000313" key="2">
    <source>
        <dbReference type="Proteomes" id="UP001589813"/>
    </source>
</evidence>
<dbReference type="RefSeq" id="WP_377245504.1">
    <property type="nucleotide sequence ID" value="NZ_JBHLXP010000003.1"/>
</dbReference>
<comment type="caution">
    <text evidence="1">The sequence shown here is derived from an EMBL/GenBank/DDBJ whole genome shotgun (WGS) entry which is preliminary data.</text>
</comment>
<sequence length="493" mass="56114">MTTDPKTPVENSYSKNLGKLISGLLSGSRFQLSIYGTAARFFSRDEQDSAEIAALQQVWEHSQAQLAHANRKTEALLIADVQQKRQQLFDAEYRYEQLQQQRYGQLYLLCQQLLELTEGQTRQETILRSSRLLGTLQLLAPSEGDGMAAMQQKYKPFYKAVLSLRLLDHLLEQNLITNSYILKKATQRQQMLQLPDQQAYCPFRDDVQIPLLMAVLLQDVGHYHPDAMRLLQADGSQPSYRLQFSNTERQEFLEISLQASVRFLLKGIGVPAYRGNSKSERAEYQQNEQEKMAFAATVLRTAATPGSGVGNLLRIPQVYASAVLPGRARFVYESLPKVALILKNGARAGQYDERMVDQLLTITGIFPQGYGIVYLPKDKTNASAERYEFAIVNSLYPPSPETPLCRGVTRNLRYRTSGTNLAVSVEHNLYFKPARQKLAVIPEARLQEILSKLSSSFEPAQLRHFLPRSWHPDEFFADPKHQNLWNRNELQQN</sequence>
<accession>A0ABV6BF68</accession>
<organism evidence="1 2">
    <name type="scientific">Rheinheimera tilapiae</name>
    <dbReference type="NCBI Taxonomy" id="875043"/>
    <lineage>
        <taxon>Bacteria</taxon>
        <taxon>Pseudomonadati</taxon>
        <taxon>Pseudomonadota</taxon>
        <taxon>Gammaproteobacteria</taxon>
        <taxon>Chromatiales</taxon>
        <taxon>Chromatiaceae</taxon>
        <taxon>Rheinheimera</taxon>
    </lineage>
</organism>
<dbReference type="EMBL" id="JBHLXP010000003">
    <property type="protein sequence ID" value="MFC0049518.1"/>
    <property type="molecule type" value="Genomic_DNA"/>
</dbReference>
<dbReference type="Proteomes" id="UP001589813">
    <property type="component" value="Unassembled WGS sequence"/>
</dbReference>
<gene>
    <name evidence="1" type="ORF">ACFFJP_14575</name>
</gene>